<evidence type="ECO:0000256" key="6">
    <source>
        <dbReference type="ARBA" id="ARBA00022989"/>
    </source>
</evidence>
<keyword evidence="7" id="KW-0472">Membrane</keyword>
<keyword evidence="6" id="KW-1133">Transmembrane helix</keyword>
<evidence type="ECO:0000256" key="4">
    <source>
        <dbReference type="ARBA" id="ARBA00022771"/>
    </source>
</evidence>
<dbReference type="PANTHER" id="PTHR14402:SF8">
    <property type="entry name" value="RECEPTOR-TRANSPORTING PROTEIN 4"/>
    <property type="match status" value="1"/>
</dbReference>
<dbReference type="GO" id="GO:0031849">
    <property type="term" value="F:olfactory receptor binding"/>
    <property type="evidence" value="ECO:0007669"/>
    <property type="project" value="TreeGrafter"/>
</dbReference>
<dbReference type="GO" id="GO:0006612">
    <property type="term" value="P:protein targeting to membrane"/>
    <property type="evidence" value="ECO:0007669"/>
    <property type="project" value="TreeGrafter"/>
</dbReference>
<feature type="domain" description="3CxxC-type" evidence="8">
    <location>
        <begin position="45"/>
        <end position="156"/>
    </location>
</feature>
<protein>
    <recommendedName>
        <fullName evidence="8">3CxxC-type domain-containing protein</fullName>
    </recommendedName>
</protein>
<dbReference type="SMART" id="SM01328">
    <property type="entry name" value="zf-3CxxC"/>
    <property type="match status" value="1"/>
</dbReference>
<sequence>MKMGVAVWKEEFVNKIKEADIKDEWKLVVDENLLKGDRGLYYTQNTFAGFNCSKCRHHWKSSKVYILFLMNQNKIFKQGTVKMRIFRQECKTCTADVFEIPKITHENMKRVVNNVVTKIQKKFYSMHDPNEDLKPESFGRSEGPHDKEHCEACKYNLCGWQVQPGEYQKELEPQGLYSSNALTGLVMDLGRLTLNNKIK</sequence>
<name>A0A2G9R6D0_AQUCT</name>
<comment type="subcellular location">
    <subcellularLocation>
        <location evidence="1">Membrane</location>
        <topology evidence="1">Single-pass membrane protein</topology>
    </subcellularLocation>
</comment>
<dbReference type="InterPro" id="IPR026096">
    <property type="entry name" value="R-trans_p"/>
</dbReference>
<dbReference type="GO" id="GO:0008270">
    <property type="term" value="F:zinc ion binding"/>
    <property type="evidence" value="ECO:0007669"/>
    <property type="project" value="UniProtKB-KW"/>
</dbReference>
<evidence type="ECO:0000256" key="3">
    <source>
        <dbReference type="ARBA" id="ARBA00022723"/>
    </source>
</evidence>
<dbReference type="EMBL" id="KV963753">
    <property type="protein sequence ID" value="PIO23419.1"/>
    <property type="molecule type" value="Genomic_DNA"/>
</dbReference>
<evidence type="ECO:0000259" key="8">
    <source>
        <dbReference type="SMART" id="SM01328"/>
    </source>
</evidence>
<evidence type="ECO:0000256" key="7">
    <source>
        <dbReference type="ARBA" id="ARBA00023136"/>
    </source>
</evidence>
<dbReference type="GO" id="GO:0051205">
    <property type="term" value="P:protein insertion into membrane"/>
    <property type="evidence" value="ECO:0007669"/>
    <property type="project" value="TreeGrafter"/>
</dbReference>
<dbReference type="Proteomes" id="UP000228934">
    <property type="component" value="Unassembled WGS sequence"/>
</dbReference>
<reference evidence="10" key="1">
    <citation type="journal article" date="2017" name="Nat. Commun.">
        <title>The North American bullfrog draft genome provides insight into hormonal regulation of long noncoding RNA.</title>
        <authorList>
            <person name="Hammond S.A."/>
            <person name="Warren R.L."/>
            <person name="Vandervalk B.P."/>
            <person name="Kucuk E."/>
            <person name="Khan H."/>
            <person name="Gibb E.A."/>
            <person name="Pandoh P."/>
            <person name="Kirk H."/>
            <person name="Zhao Y."/>
            <person name="Jones M."/>
            <person name="Mungall A.J."/>
            <person name="Coope R."/>
            <person name="Pleasance S."/>
            <person name="Moore R.A."/>
            <person name="Holt R.A."/>
            <person name="Round J.M."/>
            <person name="Ohora S."/>
            <person name="Walle B.V."/>
            <person name="Veldhoen N."/>
            <person name="Helbing C.C."/>
            <person name="Birol I."/>
        </authorList>
    </citation>
    <scope>NUCLEOTIDE SEQUENCE [LARGE SCALE GENOMIC DNA]</scope>
</reference>
<dbReference type="InterPro" id="IPR027377">
    <property type="entry name" value="ZAR1/RTP1-5-like_Znf-3CxxC"/>
</dbReference>
<proteinExistence type="predicted"/>
<accession>A0A2G9R6D0</accession>
<gene>
    <name evidence="9" type="ORF">AB205_0220530</name>
</gene>
<evidence type="ECO:0000313" key="10">
    <source>
        <dbReference type="Proteomes" id="UP000228934"/>
    </source>
</evidence>
<keyword evidence="3" id="KW-0479">Metal-binding</keyword>
<organism evidence="9 10">
    <name type="scientific">Aquarana catesbeiana</name>
    <name type="common">American bullfrog</name>
    <name type="synonym">Rana catesbeiana</name>
    <dbReference type="NCBI Taxonomy" id="8400"/>
    <lineage>
        <taxon>Eukaryota</taxon>
        <taxon>Metazoa</taxon>
        <taxon>Chordata</taxon>
        <taxon>Craniata</taxon>
        <taxon>Vertebrata</taxon>
        <taxon>Euteleostomi</taxon>
        <taxon>Amphibia</taxon>
        <taxon>Batrachia</taxon>
        <taxon>Anura</taxon>
        <taxon>Neobatrachia</taxon>
        <taxon>Ranoidea</taxon>
        <taxon>Ranidae</taxon>
        <taxon>Aquarana</taxon>
    </lineage>
</organism>
<keyword evidence="10" id="KW-1185">Reference proteome</keyword>
<dbReference type="PANTHER" id="PTHR14402">
    <property type="entry name" value="RECEPTOR TRANSPORTING PROTEIN"/>
    <property type="match status" value="1"/>
</dbReference>
<dbReference type="OrthoDB" id="8121437at2759"/>
<keyword evidence="5" id="KW-0862">Zinc</keyword>
<dbReference type="AlphaFoldDB" id="A0A2G9R6D0"/>
<evidence type="ECO:0000256" key="2">
    <source>
        <dbReference type="ARBA" id="ARBA00022692"/>
    </source>
</evidence>
<keyword evidence="4" id="KW-0863">Zinc-finger</keyword>
<dbReference type="GO" id="GO:0001580">
    <property type="term" value="P:detection of chemical stimulus involved in sensory perception of bitter taste"/>
    <property type="evidence" value="ECO:0007669"/>
    <property type="project" value="TreeGrafter"/>
</dbReference>
<dbReference type="GO" id="GO:0016020">
    <property type="term" value="C:membrane"/>
    <property type="evidence" value="ECO:0007669"/>
    <property type="project" value="UniProtKB-SubCell"/>
</dbReference>
<evidence type="ECO:0000256" key="5">
    <source>
        <dbReference type="ARBA" id="ARBA00022833"/>
    </source>
</evidence>
<evidence type="ECO:0000256" key="1">
    <source>
        <dbReference type="ARBA" id="ARBA00004167"/>
    </source>
</evidence>
<dbReference type="Pfam" id="PF13695">
    <property type="entry name" value="Zn_ribbon_3CxxC"/>
    <property type="match status" value="1"/>
</dbReference>
<evidence type="ECO:0000313" key="9">
    <source>
        <dbReference type="EMBL" id="PIO23419.1"/>
    </source>
</evidence>
<keyword evidence="2" id="KW-0812">Transmembrane</keyword>